<dbReference type="Pfam" id="PF07744">
    <property type="entry name" value="SPOC"/>
    <property type="match status" value="1"/>
</dbReference>
<evidence type="ECO:0000313" key="11">
    <source>
        <dbReference type="Proteomes" id="UP000288716"/>
    </source>
</evidence>
<evidence type="ECO:0000313" key="10">
    <source>
        <dbReference type="EMBL" id="RWS26705.1"/>
    </source>
</evidence>
<dbReference type="EMBL" id="NCKV01002541">
    <property type="protein sequence ID" value="RWS26705.1"/>
    <property type="molecule type" value="Genomic_DNA"/>
</dbReference>
<feature type="compositionally biased region" description="Basic and acidic residues" evidence="7">
    <location>
        <begin position="24"/>
        <end position="33"/>
    </location>
</feature>
<feature type="compositionally biased region" description="Polar residues" evidence="7">
    <location>
        <begin position="442"/>
        <end position="466"/>
    </location>
</feature>
<sequence>MPRYDDSPRDRSPMDRRDNRRMKSPSDRRRGRENSPMSLPSRPPMGRDPYDDYPRMKPERESLPYKILCVANLNHKVGDVAIRDALLREFGRFGDVSVKVCHDSNERIAYIYFRSYDDARDARHAKARLVLFDKPLEIDPIFEQRSMLPSSSGRRRSLTPDYGPPPRGMRGPPSPSRRPPPPPPPPPMRNSMDKHGHPMYPPVRGPHSAPHQEMHPREMHMRNEYHHHHASNANRQPHRESKKEKFPNYLHHIAPEEDDKATRTLFVGNLEVAISEADLRRIFERYGVVEDIDVKRPPPGQGNAYAFIKFLNLDMAHRAKVEMSGQYIGKFQCKIGYGKATPTTRIWVGGLGTWTSLATLEREFDRFGAIRKIDFVKGDNHAYIQYDSIDAAQAACQEMRGFPLGGPDKRLRVDFADPGPYSYYNSPSRNATPAAPAGDHYNTPTQRRSGDGNSTTGDGNWPTPTSRYHGGEYGDNFGDRGNSRNRPSGNNSDNYPANEEDPKRERGDYPAAAGGTNWNWWDESANSPSSDRRGRRPRTPDGSEVDRKKPRRSSVSPDGGGDQTPSSPRRARGGAADSVGRRSPSFENNKSDDRARNVIVSENVTAVSELVKCCPLSWNGGLILKNSAFPARMLLCSGDSSLVDVLMKDTTSDASMLRITQRLRLDPTKLEDVSRRMSSAGPQGFCMLLTTASNATLQASVGEDGGAVQTRPLRNLVTYLKQKDAAGVISLSSGTKDGKELMGVLYAFPPCPFALELLRKVAPNLSGESSKEDYLVVIVVRGTN</sequence>
<gene>
    <name evidence="10" type="ORF">B4U80_01474</name>
</gene>
<evidence type="ECO:0000256" key="2">
    <source>
        <dbReference type="ARBA" id="ARBA00005387"/>
    </source>
</evidence>
<dbReference type="InterPro" id="IPR010912">
    <property type="entry name" value="SPOC_met"/>
</dbReference>
<evidence type="ECO:0000256" key="1">
    <source>
        <dbReference type="ARBA" id="ARBA00004123"/>
    </source>
</evidence>
<dbReference type="Proteomes" id="UP000288716">
    <property type="component" value="Unassembled WGS sequence"/>
</dbReference>
<evidence type="ECO:0000259" key="9">
    <source>
        <dbReference type="PROSITE" id="PS50917"/>
    </source>
</evidence>
<dbReference type="STRING" id="299467.A0A443SGT7"/>
<feature type="compositionally biased region" description="Basic and acidic residues" evidence="7">
    <location>
        <begin position="1"/>
        <end position="18"/>
    </location>
</feature>
<accession>A0A443SGT7</accession>
<reference evidence="10 11" key="1">
    <citation type="journal article" date="2018" name="Gigascience">
        <title>Genomes of trombidid mites reveal novel predicted allergens and laterally-transferred genes associated with secondary metabolism.</title>
        <authorList>
            <person name="Dong X."/>
            <person name="Chaisiri K."/>
            <person name="Xia D."/>
            <person name="Armstrong S.D."/>
            <person name="Fang Y."/>
            <person name="Donnelly M.J."/>
            <person name="Kadowaki T."/>
            <person name="McGarry J.W."/>
            <person name="Darby A.C."/>
            <person name="Makepeace B.L."/>
        </authorList>
    </citation>
    <scope>NUCLEOTIDE SEQUENCE [LARGE SCALE GENOMIC DNA]</scope>
    <source>
        <strain evidence="10">UoL-UT</strain>
    </source>
</reference>
<dbReference type="AlphaFoldDB" id="A0A443SGT7"/>
<feature type="domain" description="SPOC" evidence="9">
    <location>
        <begin position="607"/>
        <end position="783"/>
    </location>
</feature>
<comment type="subcellular location">
    <subcellularLocation>
        <location evidence="1">Nucleus</location>
    </subcellularLocation>
</comment>
<keyword evidence="4 6" id="KW-0694">RNA-binding</keyword>
<name>A0A443SGT7_9ACAR</name>
<dbReference type="GO" id="GO:0003723">
    <property type="term" value="F:RNA binding"/>
    <property type="evidence" value="ECO:0007669"/>
    <property type="project" value="UniProtKB-UniRule"/>
</dbReference>
<feature type="domain" description="RRM" evidence="8">
    <location>
        <begin position="263"/>
        <end position="340"/>
    </location>
</feature>
<keyword evidence="11" id="KW-1185">Reference proteome</keyword>
<dbReference type="Gene3D" id="2.40.290.10">
    <property type="match status" value="1"/>
</dbReference>
<keyword evidence="3" id="KW-0597">Phosphoprotein</keyword>
<evidence type="ECO:0000256" key="3">
    <source>
        <dbReference type="ARBA" id="ARBA00022553"/>
    </source>
</evidence>
<evidence type="ECO:0000259" key="8">
    <source>
        <dbReference type="PROSITE" id="PS50102"/>
    </source>
</evidence>
<dbReference type="FunFam" id="2.40.290.10:FF:000007">
    <property type="entry name" value="RNA-binding protein 15B"/>
    <property type="match status" value="1"/>
</dbReference>
<dbReference type="Gene3D" id="3.30.70.330">
    <property type="match status" value="3"/>
</dbReference>
<evidence type="ECO:0000256" key="5">
    <source>
        <dbReference type="ARBA" id="ARBA00023242"/>
    </source>
</evidence>
<dbReference type="VEuPathDB" id="VectorBase:LDEU005335"/>
<protein>
    <submittedName>
        <fullName evidence="10">Putative RNA-binding protein 15-like protein</fullName>
    </submittedName>
</protein>
<dbReference type="PROSITE" id="PS50102">
    <property type="entry name" value="RRM"/>
    <property type="match status" value="2"/>
</dbReference>
<dbReference type="CDD" id="cd21544">
    <property type="entry name" value="SPOC_RBM15-like"/>
    <property type="match status" value="1"/>
</dbReference>
<evidence type="ECO:0000256" key="7">
    <source>
        <dbReference type="SAM" id="MobiDB-lite"/>
    </source>
</evidence>
<dbReference type="PROSITE" id="PS50917">
    <property type="entry name" value="SPOC"/>
    <property type="match status" value="1"/>
</dbReference>
<feature type="region of interest" description="Disordered" evidence="7">
    <location>
        <begin position="143"/>
        <end position="213"/>
    </location>
</feature>
<feature type="domain" description="RRM" evidence="8">
    <location>
        <begin position="344"/>
        <end position="418"/>
    </location>
</feature>
<dbReference type="InterPro" id="IPR000504">
    <property type="entry name" value="RRM_dom"/>
</dbReference>
<dbReference type="SMART" id="SM00360">
    <property type="entry name" value="RRM"/>
    <property type="match status" value="3"/>
</dbReference>
<dbReference type="CDD" id="cd12309">
    <property type="entry name" value="RRM2_Spen"/>
    <property type="match status" value="1"/>
</dbReference>
<dbReference type="InterPro" id="IPR012921">
    <property type="entry name" value="SPOC_C"/>
</dbReference>
<feature type="compositionally biased region" description="Basic and acidic residues" evidence="7">
    <location>
        <begin position="469"/>
        <end position="482"/>
    </location>
</feature>
<dbReference type="Pfam" id="PF00076">
    <property type="entry name" value="RRM_1"/>
    <property type="match status" value="2"/>
</dbReference>
<evidence type="ECO:0000256" key="4">
    <source>
        <dbReference type="ARBA" id="ARBA00022884"/>
    </source>
</evidence>
<dbReference type="InterPro" id="IPR012677">
    <property type="entry name" value="Nucleotide-bd_a/b_plait_sf"/>
</dbReference>
<feature type="region of interest" description="Disordered" evidence="7">
    <location>
        <begin position="1"/>
        <end position="57"/>
    </location>
</feature>
<feature type="compositionally biased region" description="Low complexity" evidence="7">
    <location>
        <begin position="484"/>
        <end position="494"/>
    </location>
</feature>
<dbReference type="CDD" id="cd12310">
    <property type="entry name" value="RRM3_Spen"/>
    <property type="match status" value="1"/>
</dbReference>
<dbReference type="CDD" id="cd12308">
    <property type="entry name" value="RRM1_Spen"/>
    <property type="match status" value="1"/>
</dbReference>
<dbReference type="InterPro" id="IPR016194">
    <property type="entry name" value="SPOC-like_C_dom_sf"/>
</dbReference>
<evidence type="ECO:0000256" key="6">
    <source>
        <dbReference type="PROSITE-ProRule" id="PRU00176"/>
    </source>
</evidence>
<dbReference type="InterPro" id="IPR035979">
    <property type="entry name" value="RBD_domain_sf"/>
</dbReference>
<feature type="compositionally biased region" description="Pro residues" evidence="7">
    <location>
        <begin position="162"/>
        <end position="188"/>
    </location>
</feature>
<keyword evidence="5" id="KW-0539">Nucleus</keyword>
<feature type="compositionally biased region" description="Basic and acidic residues" evidence="7">
    <location>
        <begin position="538"/>
        <end position="547"/>
    </location>
</feature>
<feature type="region of interest" description="Disordered" evidence="7">
    <location>
        <begin position="422"/>
        <end position="591"/>
    </location>
</feature>
<comment type="caution">
    <text evidence="10">The sequence shown here is derived from an EMBL/GenBank/DDBJ whole genome shotgun (WGS) entry which is preliminary data.</text>
</comment>
<feature type="compositionally biased region" description="Basic and acidic residues" evidence="7">
    <location>
        <begin position="48"/>
        <end position="57"/>
    </location>
</feature>
<dbReference type="GO" id="GO:0005634">
    <property type="term" value="C:nucleus"/>
    <property type="evidence" value="ECO:0007669"/>
    <property type="project" value="UniProtKB-SubCell"/>
</dbReference>
<dbReference type="FunFam" id="3.30.70.330:FF:000112">
    <property type="entry name" value="RNA-binding motif protein 15"/>
    <property type="match status" value="1"/>
</dbReference>
<dbReference type="SUPFAM" id="SSF100939">
    <property type="entry name" value="SPOC domain-like"/>
    <property type="match status" value="1"/>
</dbReference>
<proteinExistence type="inferred from homology"/>
<dbReference type="SUPFAM" id="SSF54928">
    <property type="entry name" value="RNA-binding domain, RBD"/>
    <property type="match status" value="2"/>
</dbReference>
<comment type="similarity">
    <text evidence="2">Belongs to the RRM Spen family.</text>
</comment>
<dbReference type="PANTHER" id="PTHR23189">
    <property type="entry name" value="RNA RECOGNITION MOTIF-CONTAINING"/>
    <property type="match status" value="1"/>
</dbReference>
<organism evidence="10 11">
    <name type="scientific">Leptotrombidium deliense</name>
    <dbReference type="NCBI Taxonomy" id="299467"/>
    <lineage>
        <taxon>Eukaryota</taxon>
        <taxon>Metazoa</taxon>
        <taxon>Ecdysozoa</taxon>
        <taxon>Arthropoda</taxon>
        <taxon>Chelicerata</taxon>
        <taxon>Arachnida</taxon>
        <taxon>Acari</taxon>
        <taxon>Acariformes</taxon>
        <taxon>Trombidiformes</taxon>
        <taxon>Prostigmata</taxon>
        <taxon>Anystina</taxon>
        <taxon>Parasitengona</taxon>
        <taxon>Trombiculoidea</taxon>
        <taxon>Trombiculidae</taxon>
        <taxon>Leptotrombidium</taxon>
    </lineage>
</organism>
<dbReference type="OrthoDB" id="10050565at2759"/>
<dbReference type="FunFam" id="3.30.70.330:FF:000565">
    <property type="entry name" value="RNA-binding protein 15B"/>
    <property type="match status" value="1"/>
</dbReference>